<name>A0AAD6ZAU6_9AGAR</name>
<accession>A0AAD6ZAU6</accession>
<dbReference type="Proteomes" id="UP001218218">
    <property type="component" value="Unassembled WGS sequence"/>
</dbReference>
<feature type="region of interest" description="Disordered" evidence="1">
    <location>
        <begin position="144"/>
        <end position="223"/>
    </location>
</feature>
<gene>
    <name evidence="2" type="ORF">DFH08DRAFT_1041035</name>
</gene>
<evidence type="ECO:0000313" key="3">
    <source>
        <dbReference type="Proteomes" id="UP001218218"/>
    </source>
</evidence>
<reference evidence="2" key="1">
    <citation type="submission" date="2023-03" db="EMBL/GenBank/DDBJ databases">
        <title>Massive genome expansion in bonnet fungi (Mycena s.s.) driven by repeated elements and novel gene families across ecological guilds.</title>
        <authorList>
            <consortium name="Lawrence Berkeley National Laboratory"/>
            <person name="Harder C.B."/>
            <person name="Miyauchi S."/>
            <person name="Viragh M."/>
            <person name="Kuo A."/>
            <person name="Thoen E."/>
            <person name="Andreopoulos B."/>
            <person name="Lu D."/>
            <person name="Skrede I."/>
            <person name="Drula E."/>
            <person name="Henrissat B."/>
            <person name="Morin E."/>
            <person name="Kohler A."/>
            <person name="Barry K."/>
            <person name="LaButti K."/>
            <person name="Morin E."/>
            <person name="Salamov A."/>
            <person name="Lipzen A."/>
            <person name="Mereny Z."/>
            <person name="Hegedus B."/>
            <person name="Baldrian P."/>
            <person name="Stursova M."/>
            <person name="Weitz H."/>
            <person name="Taylor A."/>
            <person name="Grigoriev I.V."/>
            <person name="Nagy L.G."/>
            <person name="Martin F."/>
            <person name="Kauserud H."/>
        </authorList>
    </citation>
    <scope>NUCLEOTIDE SEQUENCE</scope>
    <source>
        <strain evidence="2">CBHHK002</strain>
    </source>
</reference>
<evidence type="ECO:0000313" key="2">
    <source>
        <dbReference type="EMBL" id="KAJ7314825.1"/>
    </source>
</evidence>
<dbReference type="AlphaFoldDB" id="A0AAD6ZAU6"/>
<protein>
    <submittedName>
        <fullName evidence="2">Uncharacterized protein</fullName>
    </submittedName>
</protein>
<sequence>MTVDPTKPASPAALQWSYNYNTLCFLPAVHETRISDFYLSGIKAQSKTIVRPFSTQGVISWPPRLLVRRFPVLAAATLGLVMSDPQPKPPHPALIIPRIPKKSVHYGSASQEYIASFSTYGALSKPLNAVILHITPGSLKGHCDVRGSTSKAPFPSESALSQDDRQDTSPTLMFGQRNPDNPDPQPDRVSEIPRLSTPGVGRGESQIPPVIPSPPHPAESPHGPGRGAILPAFQGQHPSKRFKLKVERVKDPKVEELGRGLPPLMVQVGHWEVAAGGNASVYKGTLRLKNGAKKLVAMKVLRSGDDVEQEKRITVDHSKIDGRRAITMYTAPVRS</sequence>
<dbReference type="EMBL" id="JARIHO010000065">
    <property type="protein sequence ID" value="KAJ7314825.1"/>
    <property type="molecule type" value="Genomic_DNA"/>
</dbReference>
<feature type="compositionally biased region" description="Pro residues" evidence="1">
    <location>
        <begin position="209"/>
        <end position="218"/>
    </location>
</feature>
<organism evidence="2 3">
    <name type="scientific">Mycena albidolilacea</name>
    <dbReference type="NCBI Taxonomy" id="1033008"/>
    <lineage>
        <taxon>Eukaryota</taxon>
        <taxon>Fungi</taxon>
        <taxon>Dikarya</taxon>
        <taxon>Basidiomycota</taxon>
        <taxon>Agaricomycotina</taxon>
        <taxon>Agaricomycetes</taxon>
        <taxon>Agaricomycetidae</taxon>
        <taxon>Agaricales</taxon>
        <taxon>Marasmiineae</taxon>
        <taxon>Mycenaceae</taxon>
        <taxon>Mycena</taxon>
    </lineage>
</organism>
<evidence type="ECO:0000256" key="1">
    <source>
        <dbReference type="SAM" id="MobiDB-lite"/>
    </source>
</evidence>
<comment type="caution">
    <text evidence="2">The sequence shown here is derived from an EMBL/GenBank/DDBJ whole genome shotgun (WGS) entry which is preliminary data.</text>
</comment>
<proteinExistence type="predicted"/>
<keyword evidence="3" id="KW-1185">Reference proteome</keyword>